<evidence type="ECO:0000313" key="3">
    <source>
        <dbReference type="EMBL" id="CAF3602495.1"/>
    </source>
</evidence>
<dbReference type="InterPro" id="IPR011992">
    <property type="entry name" value="EF-hand-dom_pair"/>
</dbReference>
<protein>
    <recommendedName>
        <fullName evidence="2">EF-hand domain-containing protein</fullName>
    </recommendedName>
</protein>
<reference evidence="3" key="1">
    <citation type="submission" date="2021-02" db="EMBL/GenBank/DDBJ databases">
        <authorList>
            <person name="Nowell W R."/>
        </authorList>
    </citation>
    <scope>NUCLEOTIDE SEQUENCE</scope>
</reference>
<dbReference type="AlphaFoldDB" id="A0A818N8D7"/>
<dbReference type="GO" id="GO:0005509">
    <property type="term" value="F:calcium ion binding"/>
    <property type="evidence" value="ECO:0007669"/>
    <property type="project" value="InterPro"/>
</dbReference>
<evidence type="ECO:0000259" key="2">
    <source>
        <dbReference type="PROSITE" id="PS50222"/>
    </source>
</evidence>
<sequence length="531" mass="59675">MEYLLSKFVDQFPYPEQYIVQNIRAVKHFATTVCDFGPLLNYSTFNYESVNGYLSASIHGTKRLASELAAHKPFEKNTNALIHKTRKMTNTDCVDDAFTQIDTNQDGVIDKDEFRNIMGKSETVTSTPCETTTLGVNRYGSATIRDERYGSATIRDDRYDYATVRDDRYGSTTIRDDRYKYNAIGYNDLGCTADKYTTHGTTLATRDLINQTAIVTSCSEETSRYLEKYANNIYIDSNPQIIRRTTTENPVTYEQRVLVRYLQPPPLPPPEPLIIKEVCPDQPPPPPPLILREQAPPRPSLPPLVLRERPPIPPPRLPGETITRVLPAVPVPPRSVVIERYPAPPEKPRDIIIERWLPYGPESARRTIVQRACCDVAYPQPYYHIIVYDGVQTRIIRRFENLGVVQECPDAYKARYGSSLIDSSTLVQKARDAGVVEDISLRSLSSSTIVNDRRSIVDYDRSREIINQGCSSVGGTSYETIHRVSSGVETTNLGNRNSILLGSHLVDNGGSSRTVYQTQSGFVVGDTNCSN</sequence>
<dbReference type="PROSITE" id="PS00018">
    <property type="entry name" value="EF_HAND_1"/>
    <property type="match status" value="1"/>
</dbReference>
<feature type="domain" description="EF-hand" evidence="2">
    <location>
        <begin position="89"/>
        <end position="124"/>
    </location>
</feature>
<evidence type="ECO:0000256" key="1">
    <source>
        <dbReference type="ARBA" id="ARBA00022837"/>
    </source>
</evidence>
<keyword evidence="1" id="KW-0106">Calcium</keyword>
<proteinExistence type="predicted"/>
<dbReference type="InterPro" id="IPR018247">
    <property type="entry name" value="EF_Hand_1_Ca_BS"/>
</dbReference>
<dbReference type="Gene3D" id="1.10.238.10">
    <property type="entry name" value="EF-hand"/>
    <property type="match status" value="1"/>
</dbReference>
<dbReference type="Pfam" id="PF13202">
    <property type="entry name" value="EF-hand_5"/>
    <property type="match status" value="1"/>
</dbReference>
<dbReference type="InterPro" id="IPR002048">
    <property type="entry name" value="EF_hand_dom"/>
</dbReference>
<evidence type="ECO:0000313" key="4">
    <source>
        <dbReference type="Proteomes" id="UP000663872"/>
    </source>
</evidence>
<dbReference type="EMBL" id="CAJNYT010003819">
    <property type="protein sequence ID" value="CAF3602495.1"/>
    <property type="molecule type" value="Genomic_DNA"/>
</dbReference>
<dbReference type="SUPFAM" id="SSF47473">
    <property type="entry name" value="EF-hand"/>
    <property type="match status" value="1"/>
</dbReference>
<accession>A0A818N8D7</accession>
<name>A0A818N8D7_9BILA</name>
<dbReference type="Proteomes" id="UP000663872">
    <property type="component" value="Unassembled WGS sequence"/>
</dbReference>
<dbReference type="PROSITE" id="PS50222">
    <property type="entry name" value="EF_HAND_2"/>
    <property type="match status" value="1"/>
</dbReference>
<gene>
    <name evidence="3" type="ORF">GRG538_LOCUS22757</name>
</gene>
<comment type="caution">
    <text evidence="3">The sequence shown here is derived from an EMBL/GenBank/DDBJ whole genome shotgun (WGS) entry which is preliminary data.</text>
</comment>
<organism evidence="3 4">
    <name type="scientific">Rotaria socialis</name>
    <dbReference type="NCBI Taxonomy" id="392032"/>
    <lineage>
        <taxon>Eukaryota</taxon>
        <taxon>Metazoa</taxon>
        <taxon>Spiralia</taxon>
        <taxon>Gnathifera</taxon>
        <taxon>Rotifera</taxon>
        <taxon>Eurotatoria</taxon>
        <taxon>Bdelloidea</taxon>
        <taxon>Philodinida</taxon>
        <taxon>Philodinidae</taxon>
        <taxon>Rotaria</taxon>
    </lineage>
</organism>
<dbReference type="SMART" id="SM00054">
    <property type="entry name" value="EFh"/>
    <property type="match status" value="1"/>
</dbReference>